<dbReference type="Proteomes" id="UP000824469">
    <property type="component" value="Unassembled WGS sequence"/>
</dbReference>
<dbReference type="InterPro" id="IPR040446">
    <property type="entry name" value="RRP7"/>
</dbReference>
<sequence length="544" mass="61367">YEEIKMAVVGQFEKNKKKMKVKIQKNDSTNDPERVDKLKGKELQGQEGGLALKKNKKAKKQEVAAVDDDAEMSKLNGEELHEGETDLELKKINKSKKQKVPPVYNDTEMNKLEAEELHEGEGALSSKKKKKLKKKKTVPVDGDVGGKNTKVVPLNGMKKWLLEYHGKRPGIDVLMKEIDEFIVDHEDRLEKERKEREASAAAEGWTVVVHQKGRKKTVDAASGIAVGSVAEAAAKAKSAKKKSKEVDVDFYRFQRREARRNGPSTRAKKNLVTLGKTLDKDGIMIEEMESEGVNIDSLALGFTSIDHKNLSLRVENIPEENLNDLFLGGLKDHIEHEVRMFNPLKLSNSIIMARRAKEKVLCSRRPPFINIRDHSISSPSFSRSIRLTPQQMEEKRAKGLCFNYDSKYGPGHKCAEKKLFYIDRGNEDDEDAEIIEEAKEPIEDEVEDHQPTISCHALSDLLVLLKHSRSYESEGLGPLPYNKEEVKSRCEERKEEDSEGEGISNAELRNERRKGVGQQPKPRGSRKPSLLAQGGSYARVGRLK</sequence>
<comment type="caution">
    <text evidence="5">The sequence shown here is derived from an EMBL/GenBank/DDBJ whole genome shotgun (WGS) entry which is preliminary data.</text>
</comment>
<keyword evidence="6" id="KW-1185">Reference proteome</keyword>
<evidence type="ECO:0000259" key="4">
    <source>
        <dbReference type="Pfam" id="PF12923"/>
    </source>
</evidence>
<accession>A0AA38LG09</accession>
<dbReference type="PANTHER" id="PTHR13191">
    <property type="entry name" value="RIBOSOMAL RNA PROCESSING PROTEIN 7-RELATED"/>
    <property type="match status" value="1"/>
</dbReference>
<name>A0AA38LG09_TAXCH</name>
<evidence type="ECO:0000256" key="3">
    <source>
        <dbReference type="SAM" id="MobiDB-lite"/>
    </source>
</evidence>
<dbReference type="EMBL" id="JAHRHJ020000003">
    <property type="protein sequence ID" value="KAH9323014.1"/>
    <property type="molecule type" value="Genomic_DNA"/>
</dbReference>
<dbReference type="AlphaFoldDB" id="A0AA38LG09"/>
<evidence type="ECO:0000256" key="1">
    <source>
        <dbReference type="ARBA" id="ARBA00006110"/>
    </source>
</evidence>
<comment type="similarity">
    <text evidence="1">Belongs to the RRP7 family.</text>
</comment>
<feature type="coiled-coil region" evidence="2">
    <location>
        <begin position="175"/>
        <end position="202"/>
    </location>
</feature>
<dbReference type="GO" id="GO:0000028">
    <property type="term" value="P:ribosomal small subunit assembly"/>
    <property type="evidence" value="ECO:0007669"/>
    <property type="project" value="TreeGrafter"/>
</dbReference>
<evidence type="ECO:0000313" key="5">
    <source>
        <dbReference type="EMBL" id="KAH9323014.1"/>
    </source>
</evidence>
<feature type="non-terminal residue" evidence="5">
    <location>
        <position position="1"/>
    </location>
</feature>
<organism evidence="5 6">
    <name type="scientific">Taxus chinensis</name>
    <name type="common">Chinese yew</name>
    <name type="synonym">Taxus wallichiana var. chinensis</name>
    <dbReference type="NCBI Taxonomy" id="29808"/>
    <lineage>
        <taxon>Eukaryota</taxon>
        <taxon>Viridiplantae</taxon>
        <taxon>Streptophyta</taxon>
        <taxon>Embryophyta</taxon>
        <taxon>Tracheophyta</taxon>
        <taxon>Spermatophyta</taxon>
        <taxon>Pinopsida</taxon>
        <taxon>Pinidae</taxon>
        <taxon>Conifers II</taxon>
        <taxon>Cupressales</taxon>
        <taxon>Taxaceae</taxon>
        <taxon>Taxus</taxon>
    </lineage>
</organism>
<gene>
    <name evidence="5" type="ORF">KI387_017653</name>
</gene>
<feature type="compositionally biased region" description="Basic residues" evidence="3">
    <location>
        <begin position="126"/>
        <end position="137"/>
    </location>
</feature>
<feature type="domain" description="Ribosomal RNA-processing protein 7 C-terminal" evidence="4">
    <location>
        <begin position="167"/>
        <end position="261"/>
    </location>
</feature>
<dbReference type="GO" id="GO:0034456">
    <property type="term" value="C:UTP-C complex"/>
    <property type="evidence" value="ECO:0007669"/>
    <property type="project" value="TreeGrafter"/>
</dbReference>
<dbReference type="GO" id="GO:0006364">
    <property type="term" value="P:rRNA processing"/>
    <property type="evidence" value="ECO:0007669"/>
    <property type="project" value="TreeGrafter"/>
</dbReference>
<feature type="region of interest" description="Disordered" evidence="3">
    <location>
        <begin position="473"/>
        <end position="544"/>
    </location>
</feature>
<proteinExistence type="inferred from homology"/>
<protein>
    <recommendedName>
        <fullName evidence="4">Ribosomal RNA-processing protein 7 C-terminal domain-containing protein</fullName>
    </recommendedName>
</protein>
<dbReference type="InterPro" id="IPR024326">
    <property type="entry name" value="RRP7_C"/>
</dbReference>
<evidence type="ECO:0000256" key="2">
    <source>
        <dbReference type="SAM" id="Coils"/>
    </source>
</evidence>
<dbReference type="GO" id="GO:0032545">
    <property type="term" value="C:CURI complex"/>
    <property type="evidence" value="ECO:0007669"/>
    <property type="project" value="TreeGrafter"/>
</dbReference>
<dbReference type="Pfam" id="PF12923">
    <property type="entry name" value="RRP7"/>
    <property type="match status" value="1"/>
</dbReference>
<keyword evidence="2" id="KW-0175">Coiled coil</keyword>
<feature type="compositionally biased region" description="Basic and acidic residues" evidence="3">
    <location>
        <begin position="482"/>
        <end position="496"/>
    </location>
</feature>
<dbReference type="PANTHER" id="PTHR13191:SF0">
    <property type="entry name" value="RIBOSOMAL RNA-PROCESSING PROTEIN 7 HOMOLOG A-RELATED"/>
    <property type="match status" value="1"/>
</dbReference>
<feature type="region of interest" description="Disordered" evidence="3">
    <location>
        <begin position="115"/>
        <end position="142"/>
    </location>
</feature>
<reference evidence="5 6" key="1">
    <citation type="journal article" date="2021" name="Nat. Plants">
        <title>The Taxus genome provides insights into paclitaxel biosynthesis.</title>
        <authorList>
            <person name="Xiong X."/>
            <person name="Gou J."/>
            <person name="Liao Q."/>
            <person name="Li Y."/>
            <person name="Zhou Q."/>
            <person name="Bi G."/>
            <person name="Li C."/>
            <person name="Du R."/>
            <person name="Wang X."/>
            <person name="Sun T."/>
            <person name="Guo L."/>
            <person name="Liang H."/>
            <person name="Lu P."/>
            <person name="Wu Y."/>
            <person name="Zhang Z."/>
            <person name="Ro D.K."/>
            <person name="Shang Y."/>
            <person name="Huang S."/>
            <person name="Yan J."/>
        </authorList>
    </citation>
    <scope>NUCLEOTIDE SEQUENCE [LARGE SCALE GENOMIC DNA]</scope>
    <source>
        <strain evidence="5">Ta-2019</strain>
    </source>
</reference>
<evidence type="ECO:0000313" key="6">
    <source>
        <dbReference type="Proteomes" id="UP000824469"/>
    </source>
</evidence>